<proteinExistence type="inferred from homology"/>
<dbReference type="PANTHER" id="PTHR21021:SF15">
    <property type="entry name" value="FREE METHIONINE-R-SULFOXIDE REDUCTASE"/>
    <property type="match status" value="1"/>
</dbReference>
<name>A0A7C3IGG6_9SPIR</name>
<dbReference type="InterPro" id="IPR000614">
    <property type="entry name" value="FRMsr_CS"/>
</dbReference>
<evidence type="ECO:0000313" key="3">
    <source>
        <dbReference type="EMBL" id="HFH28864.1"/>
    </source>
</evidence>
<dbReference type="AlphaFoldDB" id="A0A7C3IGG6"/>
<evidence type="ECO:0000259" key="2">
    <source>
        <dbReference type="Pfam" id="PF13185"/>
    </source>
</evidence>
<dbReference type="Pfam" id="PF13185">
    <property type="entry name" value="GAF_2"/>
    <property type="match status" value="1"/>
</dbReference>
<dbReference type="Gene3D" id="3.30.450.40">
    <property type="match status" value="1"/>
</dbReference>
<sequence length="160" mass="17689">MDYEQTVSFRRSALYERLYVQLQSLISQKSPNLIAGMATMAALLHGKLQHHFWTGFYFVAGEDELHIGPYQGAVACQVLKGRGVCLACVRSGKPVIVPDVEAFPGHIACDSRSKSEIVIPLKKDGRVLAVLDIDSDKLAQFDEGDAEHLQRIVDLLIPLL</sequence>
<evidence type="ECO:0000256" key="1">
    <source>
        <dbReference type="ARBA" id="ARBA00038454"/>
    </source>
</evidence>
<dbReference type="PROSITE" id="PS01320">
    <property type="entry name" value="UPF0067"/>
    <property type="match status" value="1"/>
</dbReference>
<comment type="similarity">
    <text evidence="1">Belongs to the free Met sulfoxide reductase family.</text>
</comment>
<organism evidence="3">
    <name type="scientific">Gracilinema caldarium</name>
    <dbReference type="NCBI Taxonomy" id="215591"/>
    <lineage>
        <taxon>Bacteria</taxon>
        <taxon>Pseudomonadati</taxon>
        <taxon>Spirochaetota</taxon>
        <taxon>Spirochaetia</taxon>
        <taxon>Spirochaetales</taxon>
        <taxon>Breznakiellaceae</taxon>
        <taxon>Gracilinema</taxon>
    </lineage>
</organism>
<dbReference type="InterPro" id="IPR029016">
    <property type="entry name" value="GAF-like_dom_sf"/>
</dbReference>
<dbReference type="InterPro" id="IPR003018">
    <property type="entry name" value="GAF"/>
</dbReference>
<reference evidence="3" key="1">
    <citation type="journal article" date="2020" name="mSystems">
        <title>Genome- and Community-Level Interaction Insights into Carbon Utilization and Element Cycling Functions of Hydrothermarchaeota in Hydrothermal Sediment.</title>
        <authorList>
            <person name="Zhou Z."/>
            <person name="Liu Y."/>
            <person name="Xu W."/>
            <person name="Pan J."/>
            <person name="Luo Z.H."/>
            <person name="Li M."/>
        </authorList>
    </citation>
    <scope>NUCLEOTIDE SEQUENCE [LARGE SCALE GENOMIC DNA]</scope>
    <source>
        <strain evidence="3">SpSt-503</strain>
    </source>
</reference>
<gene>
    <name evidence="3" type="ORF">ENS59_05045</name>
</gene>
<accession>A0A7C3IGG6</accession>
<dbReference type="GO" id="GO:0005829">
    <property type="term" value="C:cytosol"/>
    <property type="evidence" value="ECO:0007669"/>
    <property type="project" value="TreeGrafter"/>
</dbReference>
<dbReference type="PANTHER" id="PTHR21021">
    <property type="entry name" value="GAF/PUTATIVE CYTOSKELETAL PROTEIN"/>
    <property type="match status" value="1"/>
</dbReference>
<feature type="domain" description="GAF" evidence="2">
    <location>
        <begin position="58"/>
        <end position="155"/>
    </location>
</feature>
<comment type="caution">
    <text evidence="3">The sequence shown here is derived from an EMBL/GenBank/DDBJ whole genome shotgun (WGS) entry which is preliminary data.</text>
</comment>
<dbReference type="SUPFAM" id="SSF55781">
    <property type="entry name" value="GAF domain-like"/>
    <property type="match status" value="1"/>
</dbReference>
<protein>
    <submittedName>
        <fullName evidence="3">GAF domain-containing protein</fullName>
    </submittedName>
</protein>
<dbReference type="EMBL" id="DSVL01000152">
    <property type="protein sequence ID" value="HFH28864.1"/>
    <property type="molecule type" value="Genomic_DNA"/>
</dbReference>
<dbReference type="GO" id="GO:0033745">
    <property type="term" value="F:L-methionine-(R)-S-oxide reductase activity"/>
    <property type="evidence" value="ECO:0007669"/>
    <property type="project" value="TreeGrafter"/>
</dbReference>
<dbReference type="InterPro" id="IPR051330">
    <property type="entry name" value="Phosphatase_reg/MetRdx"/>
</dbReference>